<dbReference type="InterPro" id="IPR001509">
    <property type="entry name" value="Epimerase_deHydtase"/>
</dbReference>
<evidence type="ECO:0000256" key="1">
    <source>
        <dbReference type="ARBA" id="ARBA00004947"/>
    </source>
</evidence>
<reference evidence="7 8" key="2">
    <citation type="submission" date="2020-03" db="EMBL/GenBank/DDBJ databases">
        <authorList>
            <person name="Ichikawa N."/>
            <person name="Kimura A."/>
            <person name="Kitahashi Y."/>
            <person name="Uohara A."/>
        </authorList>
    </citation>
    <scope>NUCLEOTIDE SEQUENCE [LARGE SCALE GENOMIC DNA]</scope>
    <source>
        <strain evidence="7 8">NBRC 108639</strain>
    </source>
</reference>
<evidence type="ECO:0000256" key="5">
    <source>
        <dbReference type="ARBA" id="ARBA00033067"/>
    </source>
</evidence>
<evidence type="ECO:0000259" key="6">
    <source>
        <dbReference type="Pfam" id="PF01370"/>
    </source>
</evidence>
<comment type="caution">
    <text evidence="7">The sequence shown here is derived from an EMBL/GenBank/DDBJ whole genome shotgun (WGS) entry which is preliminary data.</text>
</comment>
<proteinExistence type="inferred from homology"/>
<feature type="domain" description="NAD-dependent epimerase/dehydratase" evidence="6">
    <location>
        <begin position="3"/>
        <end position="225"/>
    </location>
</feature>
<gene>
    <name evidence="7" type="primary">galE_1</name>
    <name evidence="7" type="ORF">Phou_042010</name>
</gene>
<dbReference type="SUPFAM" id="SSF51735">
    <property type="entry name" value="NAD(P)-binding Rossmann-fold domains"/>
    <property type="match status" value="1"/>
</dbReference>
<name>A0A6V8KC67_9ACTN</name>
<dbReference type="GO" id="GO:0033499">
    <property type="term" value="P:galactose catabolic process via UDP-galactose, Leloir pathway"/>
    <property type="evidence" value="ECO:0007669"/>
    <property type="project" value="TreeGrafter"/>
</dbReference>
<keyword evidence="8" id="KW-1185">Reference proteome</keyword>
<dbReference type="Gene3D" id="3.40.50.720">
    <property type="entry name" value="NAD(P)-binding Rossmann-like Domain"/>
    <property type="match status" value="1"/>
</dbReference>
<dbReference type="Proteomes" id="UP000482800">
    <property type="component" value="Unassembled WGS sequence"/>
</dbReference>
<sequence length="295" mass="30368">MRVLVTGGQGYLGSAVCHALRAAGHQVAVLSRRTGVDVRDRNGVADLVKATRPDAVCHLAGLTRARDSFADPLTYFDVNVGGTLNVLLALDRAVPFVLASSSIVYGGQHTGPLREDLPVSPQSPYAAAKVAAEQVVAAHTATGAVGGVVLRCFNVSGAVGGVGDADTARIIPNVLRAITGELPHVTLNGDGSAMRDFVHVADAAHAVVNAIGRARPGRSQTYNIASGTGTSMAAIIKAAEGVTGKRVPVKHNPPAPEPPLLVADISKARASLGWEPRSSGIDRILTDAWAAWPPA</sequence>
<evidence type="ECO:0000313" key="8">
    <source>
        <dbReference type="Proteomes" id="UP000482800"/>
    </source>
</evidence>
<evidence type="ECO:0000256" key="3">
    <source>
        <dbReference type="ARBA" id="ARBA00018569"/>
    </source>
</evidence>
<comment type="pathway">
    <text evidence="1">Carbohydrate metabolism; galactose metabolism.</text>
</comment>
<protein>
    <recommendedName>
        <fullName evidence="3">UDP-glucose 4-epimerase</fullName>
    </recommendedName>
    <alternativeName>
        <fullName evidence="5">Galactowaldenase</fullName>
    </alternativeName>
    <alternativeName>
        <fullName evidence="4">UDP-galactose 4-epimerase</fullName>
    </alternativeName>
</protein>
<evidence type="ECO:0000256" key="4">
    <source>
        <dbReference type="ARBA" id="ARBA00031367"/>
    </source>
</evidence>
<organism evidence="7 8">
    <name type="scientific">Phytohabitans houttuyneae</name>
    <dbReference type="NCBI Taxonomy" id="1076126"/>
    <lineage>
        <taxon>Bacteria</taxon>
        <taxon>Bacillati</taxon>
        <taxon>Actinomycetota</taxon>
        <taxon>Actinomycetes</taxon>
        <taxon>Micromonosporales</taxon>
        <taxon>Micromonosporaceae</taxon>
    </lineage>
</organism>
<reference evidence="7 8" key="1">
    <citation type="submission" date="2020-03" db="EMBL/GenBank/DDBJ databases">
        <title>Whole genome shotgun sequence of Phytohabitans houttuyneae NBRC 108639.</title>
        <authorList>
            <person name="Komaki H."/>
            <person name="Tamura T."/>
        </authorList>
    </citation>
    <scope>NUCLEOTIDE SEQUENCE [LARGE SCALE GENOMIC DNA]</scope>
    <source>
        <strain evidence="7 8">NBRC 108639</strain>
    </source>
</reference>
<comment type="similarity">
    <text evidence="2">Belongs to the NAD(P)-dependent epimerase/dehydratase family.</text>
</comment>
<dbReference type="InterPro" id="IPR036291">
    <property type="entry name" value="NAD(P)-bd_dom_sf"/>
</dbReference>
<evidence type="ECO:0000313" key="7">
    <source>
        <dbReference type="EMBL" id="GFJ80021.1"/>
    </source>
</evidence>
<dbReference type="Gene3D" id="3.90.25.10">
    <property type="entry name" value="UDP-galactose 4-epimerase, domain 1"/>
    <property type="match status" value="1"/>
</dbReference>
<dbReference type="AlphaFoldDB" id="A0A6V8KC67"/>
<dbReference type="Pfam" id="PF01370">
    <property type="entry name" value="Epimerase"/>
    <property type="match status" value="1"/>
</dbReference>
<evidence type="ECO:0000256" key="2">
    <source>
        <dbReference type="ARBA" id="ARBA00007637"/>
    </source>
</evidence>
<dbReference type="PANTHER" id="PTHR43725:SF53">
    <property type="entry name" value="UDP-ARABINOSE 4-EPIMERASE 1"/>
    <property type="match status" value="1"/>
</dbReference>
<dbReference type="EMBL" id="BLPF01000001">
    <property type="protein sequence ID" value="GFJ80021.1"/>
    <property type="molecule type" value="Genomic_DNA"/>
</dbReference>
<dbReference type="RefSeq" id="WP_173057468.1">
    <property type="nucleotide sequence ID" value="NZ_BAABGO010000021.1"/>
</dbReference>
<dbReference type="PANTHER" id="PTHR43725">
    <property type="entry name" value="UDP-GLUCOSE 4-EPIMERASE"/>
    <property type="match status" value="1"/>
</dbReference>
<accession>A0A6V8KC67</accession>